<reference evidence="1 2" key="1">
    <citation type="submission" date="2024-11" db="EMBL/GenBank/DDBJ databases">
        <title>First Report of Moraxella oculi in Brazil in an Infectious Bovine Keratoconjunctivitis Outbreak.</title>
        <authorList>
            <person name="Carvalho C.V."/>
            <person name="Domingues R."/>
            <person name="Coutinho C."/>
            <person name="Honorio N.T.B.S."/>
            <person name="Faza D.R.L.R."/>
            <person name="Carvalho W.A."/>
            <person name="Machado A.B.F."/>
            <person name="Martins M.F."/>
            <person name="Gaspar E.B."/>
        </authorList>
    </citation>
    <scope>NUCLEOTIDE SEQUENCE [LARGE SCALE GENOMIC DNA]</scope>
    <source>
        <strain evidence="1 2">2117LE</strain>
    </source>
</reference>
<dbReference type="EMBL" id="JBJJXE010000046">
    <property type="protein sequence ID" value="MFL1733173.1"/>
    <property type="molecule type" value="Genomic_DNA"/>
</dbReference>
<accession>A0ABW8U7U7</accession>
<dbReference type="RefSeq" id="WP_407069649.1">
    <property type="nucleotide sequence ID" value="NZ_JBJJXE010000046.1"/>
</dbReference>
<sequence length="205" mass="24390">MKNKSIMSEPDMHADIEPSLCAAGYQIGINFNQFFQMISTNFIYQREDIDLSLIKKDIWVVEFFSDEYYPDRKIASWNNSVVLIFDDNILSFINLKNQYKGKFLNNIGIGDKVDLLLNKHYLHFYCEEHILAPKFENKKIIEKYLFDNDLYDIDINDDDNIMSIIDNIHYLEYIKGISLRTNYLIQYSSEYSDQYIEEFNIFKGL</sequence>
<comment type="caution">
    <text evidence="1">The sequence shown here is derived from an EMBL/GenBank/DDBJ whole genome shotgun (WGS) entry which is preliminary data.</text>
</comment>
<gene>
    <name evidence="1" type="ORF">ACJHVH_09345</name>
</gene>
<evidence type="ECO:0000313" key="1">
    <source>
        <dbReference type="EMBL" id="MFL1733173.1"/>
    </source>
</evidence>
<proteinExistence type="predicted"/>
<name>A0ABW8U7U7_9GAMM</name>
<protein>
    <submittedName>
        <fullName evidence="1">Uncharacterized protein</fullName>
    </submittedName>
</protein>
<organism evidence="1 2">
    <name type="scientific">Moraxella oculi</name>
    <dbReference type="NCBI Taxonomy" id="2940516"/>
    <lineage>
        <taxon>Bacteria</taxon>
        <taxon>Pseudomonadati</taxon>
        <taxon>Pseudomonadota</taxon>
        <taxon>Gammaproteobacteria</taxon>
        <taxon>Moraxellales</taxon>
        <taxon>Moraxellaceae</taxon>
        <taxon>Moraxella</taxon>
    </lineage>
</organism>
<dbReference type="Proteomes" id="UP001624684">
    <property type="component" value="Unassembled WGS sequence"/>
</dbReference>
<evidence type="ECO:0000313" key="2">
    <source>
        <dbReference type="Proteomes" id="UP001624684"/>
    </source>
</evidence>
<keyword evidence="2" id="KW-1185">Reference proteome</keyword>